<reference evidence="1" key="1">
    <citation type="journal article" date="2013" name="PLoS ONE">
        <title>Metagenomic insights into the carbohydrate-active enzymes carried by the microorganisms adhering to solid digesta in the rumen of cows.</title>
        <authorList>
            <person name="Wang L."/>
            <person name="Hatem A."/>
            <person name="Catalyurek U.V."/>
            <person name="Morrison M."/>
            <person name="Yu Z."/>
        </authorList>
    </citation>
    <scope>NUCLEOTIDE SEQUENCE</scope>
</reference>
<evidence type="ECO:0000313" key="1">
    <source>
        <dbReference type="EMBL" id="AHF25856.1"/>
    </source>
</evidence>
<name>W0FLP6_9BACT</name>
<dbReference type="AlphaFoldDB" id="W0FLP6"/>
<sequence>MKRGLSEDKPRFFAMRIDYSAGAMAPIGQASAQVPQSMQMFGSIV</sequence>
<protein>
    <submittedName>
        <fullName evidence="1">Uncharacterized protein</fullName>
    </submittedName>
</protein>
<dbReference type="EMBL" id="KC246855">
    <property type="protein sequence ID" value="AHF25856.1"/>
    <property type="molecule type" value="Genomic_DNA"/>
</dbReference>
<accession>W0FLP6</accession>
<proteinExistence type="predicted"/>
<organism evidence="1">
    <name type="scientific">uncultured bacterium Contigcl_1493</name>
    <dbReference type="NCBI Taxonomy" id="1393647"/>
    <lineage>
        <taxon>Bacteria</taxon>
        <taxon>environmental samples</taxon>
    </lineage>
</organism>